<dbReference type="Proteomes" id="UP000499080">
    <property type="component" value="Unassembled WGS sequence"/>
</dbReference>
<dbReference type="AlphaFoldDB" id="A0A4Y2R594"/>
<protein>
    <submittedName>
        <fullName evidence="1">Uncharacterized protein</fullName>
    </submittedName>
</protein>
<dbReference type="EMBL" id="BGPR01015859">
    <property type="protein sequence ID" value="GBN70872.1"/>
    <property type="molecule type" value="Genomic_DNA"/>
</dbReference>
<sequence>MGIHHKAVLFHLGQQPVFFDSFKLISVSFKKTPKRINAYLHFRFLERASIPLSPYFSSLTPTHNPPLHRSHIKGLDFSPESKDHISLLWTNGMNAIPTTLEFQSLSVYTSYQRDLTLTNGFGSL</sequence>
<evidence type="ECO:0000313" key="1">
    <source>
        <dbReference type="EMBL" id="GBN70872.1"/>
    </source>
</evidence>
<keyword evidence="2" id="KW-1185">Reference proteome</keyword>
<comment type="caution">
    <text evidence="1">The sequence shown here is derived from an EMBL/GenBank/DDBJ whole genome shotgun (WGS) entry which is preliminary data.</text>
</comment>
<reference evidence="1 2" key="1">
    <citation type="journal article" date="2019" name="Sci. Rep.">
        <title>Orb-weaving spider Araneus ventricosus genome elucidates the spidroin gene catalogue.</title>
        <authorList>
            <person name="Kono N."/>
            <person name="Nakamura H."/>
            <person name="Ohtoshi R."/>
            <person name="Moran D.A.P."/>
            <person name="Shinohara A."/>
            <person name="Yoshida Y."/>
            <person name="Fujiwara M."/>
            <person name="Mori M."/>
            <person name="Tomita M."/>
            <person name="Arakawa K."/>
        </authorList>
    </citation>
    <scope>NUCLEOTIDE SEQUENCE [LARGE SCALE GENOMIC DNA]</scope>
</reference>
<organism evidence="1 2">
    <name type="scientific">Araneus ventricosus</name>
    <name type="common">Orbweaver spider</name>
    <name type="synonym">Epeira ventricosa</name>
    <dbReference type="NCBI Taxonomy" id="182803"/>
    <lineage>
        <taxon>Eukaryota</taxon>
        <taxon>Metazoa</taxon>
        <taxon>Ecdysozoa</taxon>
        <taxon>Arthropoda</taxon>
        <taxon>Chelicerata</taxon>
        <taxon>Arachnida</taxon>
        <taxon>Araneae</taxon>
        <taxon>Araneomorphae</taxon>
        <taxon>Entelegynae</taxon>
        <taxon>Araneoidea</taxon>
        <taxon>Araneidae</taxon>
        <taxon>Araneus</taxon>
    </lineage>
</organism>
<accession>A0A4Y2R594</accession>
<name>A0A4Y2R594_ARAVE</name>
<evidence type="ECO:0000313" key="2">
    <source>
        <dbReference type="Proteomes" id="UP000499080"/>
    </source>
</evidence>
<gene>
    <name evidence="1" type="ORF">AVEN_210894_1</name>
</gene>
<proteinExistence type="predicted"/>